<name>A0A060RCT1_9BACT</name>
<keyword evidence="2" id="KW-1185">Reference proteome</keyword>
<proteinExistence type="predicted"/>
<dbReference type="eggNOG" id="ENOG503114M">
    <property type="taxonomic scope" value="Bacteria"/>
</dbReference>
<accession>A0A060RCT1</accession>
<protein>
    <submittedName>
        <fullName evidence="1">Uncharacterized protein</fullName>
    </submittedName>
</protein>
<dbReference type="STRING" id="1433126.BN938_1144"/>
<evidence type="ECO:0000313" key="2">
    <source>
        <dbReference type="Proteomes" id="UP000027616"/>
    </source>
</evidence>
<reference evidence="1 2" key="1">
    <citation type="journal article" date="2015" name="Genome Announc.">
        <title>Complete Genome Sequence of the Novel Leech Symbiont Mucinivorans hirudinis M3T.</title>
        <authorList>
            <person name="Nelson M.C."/>
            <person name="Bomar L."/>
            <person name="Graf J."/>
        </authorList>
    </citation>
    <scope>NUCLEOTIDE SEQUENCE [LARGE SCALE GENOMIC DNA]</scope>
    <source>
        <strain evidence="2">M3</strain>
    </source>
</reference>
<dbReference type="EMBL" id="HG934468">
    <property type="protein sequence ID" value="CDN31239.1"/>
    <property type="molecule type" value="Genomic_DNA"/>
</dbReference>
<sequence length="94" mass="10771">MATIRRAKKEIAYLVNEVISNSYMALYFQGNDSEDALVAVINKAVELHNNLIDRVNHPAEKNNRKLVRKHYRAVREDLINGVDELFGEISTICK</sequence>
<dbReference type="KEGG" id="rbc:BN938_1144"/>
<dbReference type="AlphaFoldDB" id="A0A060RCT1"/>
<organism evidence="1 2">
    <name type="scientific">Mucinivorans hirudinis</name>
    <dbReference type="NCBI Taxonomy" id="1433126"/>
    <lineage>
        <taxon>Bacteria</taxon>
        <taxon>Pseudomonadati</taxon>
        <taxon>Bacteroidota</taxon>
        <taxon>Bacteroidia</taxon>
        <taxon>Bacteroidales</taxon>
        <taxon>Rikenellaceae</taxon>
        <taxon>Mucinivorans</taxon>
    </lineage>
</organism>
<dbReference type="HOGENOM" id="CLU_161352_2_0_10"/>
<dbReference type="OrthoDB" id="1121857at2"/>
<gene>
    <name evidence="1" type="ORF">BN938_1144</name>
</gene>
<dbReference type="Proteomes" id="UP000027616">
    <property type="component" value="Chromosome I"/>
</dbReference>
<evidence type="ECO:0000313" key="1">
    <source>
        <dbReference type="EMBL" id="CDN31239.1"/>
    </source>
</evidence>